<keyword evidence="2" id="KW-0964">Secreted</keyword>
<name>A0A7T0PC91_9CORY</name>
<reference evidence="9 10" key="1">
    <citation type="submission" date="2020-11" db="EMBL/GenBank/DDBJ databases">
        <title>Corynebacterium sp. ZJ-599.</title>
        <authorList>
            <person name="Zhou J."/>
        </authorList>
    </citation>
    <scope>NUCLEOTIDE SEQUENCE [LARGE SCALE GENOMIC DNA]</scope>
    <source>
        <strain evidence="9 10">ZJ-599</strain>
    </source>
</reference>
<comment type="subcellular location">
    <subcellularLocation>
        <location evidence="1">Secreted</location>
    </subcellularLocation>
</comment>
<keyword evidence="5" id="KW-0378">Hydrolase</keyword>
<dbReference type="InterPro" id="IPR043595">
    <property type="entry name" value="FaeB/C/D"/>
</dbReference>
<protein>
    <submittedName>
        <fullName evidence="9">Esterase</fullName>
    </submittedName>
</protein>
<keyword evidence="10" id="KW-1185">Reference proteome</keyword>
<evidence type="ECO:0000313" key="10">
    <source>
        <dbReference type="Proteomes" id="UP000594681"/>
    </source>
</evidence>
<dbReference type="PANTHER" id="PTHR38050:SF2">
    <property type="entry name" value="FERULOYL ESTERASE C-RELATED"/>
    <property type="match status" value="1"/>
</dbReference>
<keyword evidence="6" id="KW-0119">Carbohydrate metabolism</keyword>
<evidence type="ECO:0000256" key="8">
    <source>
        <dbReference type="SAM" id="MobiDB-lite"/>
    </source>
</evidence>
<dbReference type="AlphaFoldDB" id="A0A7T0PC91"/>
<evidence type="ECO:0000256" key="2">
    <source>
        <dbReference type="ARBA" id="ARBA00022525"/>
    </source>
</evidence>
<dbReference type="Proteomes" id="UP000594681">
    <property type="component" value="Chromosome"/>
</dbReference>
<evidence type="ECO:0000256" key="5">
    <source>
        <dbReference type="ARBA" id="ARBA00022801"/>
    </source>
</evidence>
<organism evidence="9 10">
    <name type="scientific">Corynebacterium lizhenjunii</name>
    <dbReference type="NCBI Taxonomy" id="2709394"/>
    <lineage>
        <taxon>Bacteria</taxon>
        <taxon>Bacillati</taxon>
        <taxon>Actinomycetota</taxon>
        <taxon>Actinomycetes</taxon>
        <taxon>Mycobacteriales</taxon>
        <taxon>Corynebacteriaceae</taxon>
        <taxon>Corynebacterium</taxon>
    </lineage>
</organism>
<keyword evidence="3" id="KW-0858">Xylan degradation</keyword>
<evidence type="ECO:0000256" key="6">
    <source>
        <dbReference type="ARBA" id="ARBA00023277"/>
    </source>
</evidence>
<evidence type="ECO:0000313" key="9">
    <source>
        <dbReference type="EMBL" id="QPK80310.1"/>
    </source>
</evidence>
<keyword evidence="4" id="KW-0732">Signal</keyword>
<dbReference type="Pfam" id="PF10503">
    <property type="entry name" value="Esterase_PHB"/>
    <property type="match status" value="1"/>
</dbReference>
<evidence type="ECO:0000256" key="1">
    <source>
        <dbReference type="ARBA" id="ARBA00004613"/>
    </source>
</evidence>
<evidence type="ECO:0000256" key="4">
    <source>
        <dbReference type="ARBA" id="ARBA00022729"/>
    </source>
</evidence>
<dbReference type="Gene3D" id="3.40.50.1820">
    <property type="entry name" value="alpha/beta hydrolase"/>
    <property type="match status" value="1"/>
</dbReference>
<evidence type="ECO:0000256" key="3">
    <source>
        <dbReference type="ARBA" id="ARBA00022651"/>
    </source>
</evidence>
<dbReference type="EMBL" id="CP064954">
    <property type="protein sequence ID" value="QPK80310.1"/>
    <property type="molecule type" value="Genomic_DNA"/>
</dbReference>
<proteinExistence type="predicted"/>
<dbReference type="GO" id="GO:0030600">
    <property type="term" value="F:feruloyl esterase activity"/>
    <property type="evidence" value="ECO:0007669"/>
    <property type="project" value="InterPro"/>
</dbReference>
<evidence type="ECO:0000256" key="7">
    <source>
        <dbReference type="ARBA" id="ARBA00023326"/>
    </source>
</evidence>
<dbReference type="GO" id="GO:0045493">
    <property type="term" value="P:xylan catabolic process"/>
    <property type="evidence" value="ECO:0007669"/>
    <property type="project" value="UniProtKB-KW"/>
</dbReference>
<accession>A0A7T0PC91</accession>
<dbReference type="SUPFAM" id="SSF53474">
    <property type="entry name" value="alpha/beta-Hydrolases"/>
    <property type="match status" value="1"/>
</dbReference>
<dbReference type="InterPro" id="IPR010126">
    <property type="entry name" value="Esterase_phb"/>
</dbReference>
<dbReference type="InterPro" id="IPR029058">
    <property type="entry name" value="AB_hydrolase_fold"/>
</dbReference>
<dbReference type="PANTHER" id="PTHR38050">
    <property type="match status" value="1"/>
</dbReference>
<gene>
    <name evidence="9" type="ORF">G7Y31_05605</name>
</gene>
<dbReference type="KEGG" id="cliz:G7Y31_05605"/>
<sequence length="325" mass="34414">MLCSIITAAVASVALVGCGSTAPDDKQQAPSSAASAKPSASALGFPTSSPISGPEPGEIKRINLPSGRYFLLRLPQNYSAQRQWPVLLSFHGWSETAETMSAYTDFDAAQAIVAFPQGQDKAWAPAPYATATGEQDVAFVRAVVDAIRATYAVDDHRIYAAGMSNGGGFAAYLGCQMPEVFAAVASVSAAYYDKIHDGCREYHATPVGRLDIHGTDDPVVSYFGGSRHGESYSSVMDVLSNDEQRNECSEQIVTTRLSNNSVRMSWTGCSAPLEHIRIGGGSHVWPGGKYDKSNGLPEGFASDAVLDFFAIPGRVAGTENSANEV</sequence>
<feature type="compositionally biased region" description="Low complexity" evidence="8">
    <location>
        <begin position="28"/>
        <end position="42"/>
    </location>
</feature>
<feature type="region of interest" description="Disordered" evidence="8">
    <location>
        <begin position="24"/>
        <end position="57"/>
    </location>
</feature>
<keyword evidence="7" id="KW-0624">Polysaccharide degradation</keyword>
<dbReference type="GO" id="GO:0005576">
    <property type="term" value="C:extracellular region"/>
    <property type="evidence" value="ECO:0007669"/>
    <property type="project" value="UniProtKB-SubCell"/>
</dbReference>